<dbReference type="PANTHER" id="PTHR13383:SF11">
    <property type="entry name" value="RIBONUCLEASE H2 SUBUNIT B"/>
    <property type="match status" value="1"/>
</dbReference>
<comment type="caution">
    <text evidence="9">The sequence shown here is derived from an EMBL/GenBank/DDBJ whole genome shotgun (WGS) entry which is preliminary data.</text>
</comment>
<dbReference type="Pfam" id="PF09468">
    <property type="entry name" value="RNase_H2-Ydr279"/>
    <property type="match status" value="1"/>
</dbReference>
<dbReference type="GO" id="GO:0005654">
    <property type="term" value="C:nucleoplasm"/>
    <property type="evidence" value="ECO:0007669"/>
    <property type="project" value="TreeGrafter"/>
</dbReference>
<evidence type="ECO:0000259" key="7">
    <source>
        <dbReference type="Pfam" id="PF09468"/>
    </source>
</evidence>
<evidence type="ECO:0000256" key="5">
    <source>
        <dbReference type="ARBA" id="ARBA00033464"/>
    </source>
</evidence>
<protein>
    <recommendedName>
        <fullName evidence="2">Ribonuclease H2 subunit B</fullName>
    </recommendedName>
    <alternativeName>
        <fullName evidence="5">Ribonuclease HI subunit B</fullName>
    </alternativeName>
</protein>
<dbReference type="GO" id="GO:0032299">
    <property type="term" value="C:ribonuclease H2 complex"/>
    <property type="evidence" value="ECO:0007669"/>
    <property type="project" value="InterPro"/>
</dbReference>
<evidence type="ECO:0000256" key="3">
    <source>
        <dbReference type="ARBA" id="ARBA00023242"/>
    </source>
</evidence>
<evidence type="ECO:0000313" key="9">
    <source>
        <dbReference type="EMBL" id="PPQ77204.1"/>
    </source>
</evidence>
<dbReference type="Pfam" id="PF17745">
    <property type="entry name" value="Ydr279_N"/>
    <property type="match status" value="1"/>
</dbReference>
<sequence length="601" mass="66295">MNSSLLKLIGLAEIIRYLTFSLDNKVDTATEKPHRLLRLPHPRTGSPALFLPLEWLPPSLHENSIQSTLLEIQAVSPPDERSWILGEEITSNGNLLIMTPIDPTFLLLYILQATHSNNPNSTQFRTADDLFDESVRQMAATNKSQNSASSVAEGQDILEFCSLICTRKSLTNLCDVKGRTASMSREHNSNKLQLQLTEISSEINVYHFSTKKALDYMRAKVSHLEKCTAIDGSRTVVRSLARDGLMEDGKEELLQLGRTRACCDLIAQYLTPYMRDTLVDSYNFGKLKEYLDANTQEVIAMTSAPSKAKKAGSKGTAAGTTAVKRKPVKASRGIENLKKVNTTGMAKIVVFVMSSHSQAKFYHSRGVQTEDIVPLQSSLCDTQPRSSSEYTPAGDFATPAVGLSSESIRSQILGALAYEGAYIRPQASEYSELLPLISYKNQKYAGLNTNRPSHSHVVSKRVVSLPDPSVQEAVTTERNMRIVSMPEFTRFSTLNHRTMLQSSQTNSSFSSDASHNSVEPPAQRWPLSHNKMYPLDIPQTPSPPSSPDSVVIIGNEPHVSGSFLRRSCTDDDGWVTWASSPPRPIPALHGPLSLPYARCPS</sequence>
<dbReference type="EMBL" id="NHYD01003441">
    <property type="protein sequence ID" value="PPQ77204.1"/>
    <property type="molecule type" value="Genomic_DNA"/>
</dbReference>
<evidence type="ECO:0000256" key="2">
    <source>
        <dbReference type="ARBA" id="ARBA00019062"/>
    </source>
</evidence>
<evidence type="ECO:0000256" key="6">
    <source>
        <dbReference type="SAM" id="MobiDB-lite"/>
    </source>
</evidence>
<gene>
    <name evidence="9" type="ORF">CVT25_011050</name>
</gene>
<evidence type="ECO:0000256" key="4">
    <source>
        <dbReference type="ARBA" id="ARBA00024778"/>
    </source>
</evidence>
<keyword evidence="3" id="KW-0539">Nucleus</keyword>
<evidence type="ECO:0000313" key="10">
    <source>
        <dbReference type="Proteomes" id="UP000283269"/>
    </source>
</evidence>
<feature type="compositionally biased region" description="Low complexity" evidence="6">
    <location>
        <begin position="502"/>
        <end position="517"/>
    </location>
</feature>
<dbReference type="STRING" id="93625.A0A409WFA0"/>
<evidence type="ECO:0000256" key="1">
    <source>
        <dbReference type="ARBA" id="ARBA00004123"/>
    </source>
</evidence>
<dbReference type="Proteomes" id="UP000283269">
    <property type="component" value="Unassembled WGS sequence"/>
</dbReference>
<name>A0A409WFA0_PSICY</name>
<organism evidence="9 10">
    <name type="scientific">Psilocybe cyanescens</name>
    <dbReference type="NCBI Taxonomy" id="93625"/>
    <lineage>
        <taxon>Eukaryota</taxon>
        <taxon>Fungi</taxon>
        <taxon>Dikarya</taxon>
        <taxon>Basidiomycota</taxon>
        <taxon>Agaricomycotina</taxon>
        <taxon>Agaricomycetes</taxon>
        <taxon>Agaricomycetidae</taxon>
        <taxon>Agaricales</taxon>
        <taxon>Agaricineae</taxon>
        <taxon>Strophariaceae</taxon>
        <taxon>Psilocybe</taxon>
    </lineage>
</organism>
<dbReference type="InParanoid" id="A0A409WFA0"/>
<dbReference type="Gene3D" id="1.10.20.120">
    <property type="match status" value="1"/>
</dbReference>
<accession>A0A409WFA0</accession>
<dbReference type="GO" id="GO:0006401">
    <property type="term" value="P:RNA catabolic process"/>
    <property type="evidence" value="ECO:0007669"/>
    <property type="project" value="TreeGrafter"/>
</dbReference>
<dbReference type="InterPro" id="IPR040456">
    <property type="entry name" value="RNase_H2_suB"/>
</dbReference>
<reference evidence="9 10" key="1">
    <citation type="journal article" date="2018" name="Evol. Lett.">
        <title>Horizontal gene cluster transfer increased hallucinogenic mushroom diversity.</title>
        <authorList>
            <person name="Reynolds H.T."/>
            <person name="Vijayakumar V."/>
            <person name="Gluck-Thaler E."/>
            <person name="Korotkin H.B."/>
            <person name="Matheny P.B."/>
            <person name="Slot J.C."/>
        </authorList>
    </citation>
    <scope>NUCLEOTIDE SEQUENCE [LARGE SCALE GENOMIC DNA]</scope>
    <source>
        <strain evidence="9 10">2631</strain>
    </source>
</reference>
<comment type="subcellular location">
    <subcellularLocation>
        <location evidence="1">Nucleus</location>
    </subcellularLocation>
</comment>
<feature type="domain" description="Ribonuclease H2 subunit B wHTH" evidence="7">
    <location>
        <begin position="105"/>
        <end position="278"/>
    </location>
</feature>
<proteinExistence type="predicted"/>
<dbReference type="InterPro" id="IPR041195">
    <property type="entry name" value="Rnh202_N"/>
</dbReference>
<feature type="region of interest" description="Disordered" evidence="6">
    <location>
        <begin position="500"/>
        <end position="526"/>
    </location>
</feature>
<dbReference type="InterPro" id="IPR019024">
    <property type="entry name" value="RNase_H2_suB_wHTH"/>
</dbReference>
<evidence type="ECO:0000259" key="8">
    <source>
        <dbReference type="Pfam" id="PF17745"/>
    </source>
</evidence>
<dbReference type="AlphaFoldDB" id="A0A409WFA0"/>
<feature type="domain" description="Rnh202 triple barrel" evidence="8">
    <location>
        <begin position="29"/>
        <end position="102"/>
    </location>
</feature>
<dbReference type="PANTHER" id="PTHR13383">
    <property type="entry name" value="RIBONUCLEASE H2 SUBUNIT B"/>
    <property type="match status" value="1"/>
</dbReference>
<comment type="function">
    <text evidence="4">Non catalytic subunit of RNase H2, an endonuclease that specifically degrades the RNA of RNA:DNA hybrids. Participates in DNA replication, possibly by mediating the removal of lagging-strand Okazaki fragment RNA primers during DNA replication. Mediates the excision of single ribonucleotides from DNA:RNA duplexes.</text>
</comment>
<dbReference type="OrthoDB" id="2969975at2759"/>
<dbReference type="CDD" id="cd09270">
    <property type="entry name" value="RNase_H2-B"/>
    <property type="match status" value="1"/>
</dbReference>
<keyword evidence="10" id="KW-1185">Reference proteome</keyword>
<dbReference type="Gene3D" id="2.20.25.530">
    <property type="match status" value="1"/>
</dbReference>